<comment type="caution">
    <text evidence="2">The sequence shown here is derived from an EMBL/GenBank/DDBJ whole genome shotgun (WGS) entry which is preliminary data.</text>
</comment>
<proteinExistence type="predicted"/>
<gene>
    <name evidence="2" type="ORF">K9V48_02145</name>
</gene>
<keyword evidence="3" id="KW-1185">Reference proteome</keyword>
<feature type="transmembrane region" description="Helical" evidence="1">
    <location>
        <begin position="39"/>
        <end position="59"/>
    </location>
</feature>
<evidence type="ECO:0000256" key="1">
    <source>
        <dbReference type="SAM" id="Phobius"/>
    </source>
</evidence>
<keyword evidence="1" id="KW-0812">Transmembrane</keyword>
<evidence type="ECO:0000313" key="2">
    <source>
        <dbReference type="EMBL" id="MBZ5749066.1"/>
    </source>
</evidence>
<keyword evidence="1" id="KW-0472">Membrane</keyword>
<sequence length="60" mass="6888">MLALASNYQRLEKGLDVMSKYYWATPEEIERTRKRNKTLLMIAVPVVTVILSAVVTLLLH</sequence>
<name>A0ABS7ULN2_9BACI</name>
<reference evidence="2" key="1">
    <citation type="submission" date="2024-05" db="EMBL/GenBank/DDBJ databases">
        <title>Metabacillus sp. nov., isolated from the rhizosphere soil of tomato plants.</title>
        <authorList>
            <person name="Ma R."/>
        </authorList>
    </citation>
    <scope>NUCLEOTIDE SEQUENCE</scope>
    <source>
        <strain evidence="2">DBTR6</strain>
    </source>
</reference>
<organism evidence="2 3">
    <name type="scientific">Metabacillus rhizolycopersici</name>
    <dbReference type="NCBI Taxonomy" id="2875709"/>
    <lineage>
        <taxon>Bacteria</taxon>
        <taxon>Bacillati</taxon>
        <taxon>Bacillota</taxon>
        <taxon>Bacilli</taxon>
        <taxon>Bacillales</taxon>
        <taxon>Bacillaceae</taxon>
        <taxon>Metabacillus</taxon>
    </lineage>
</organism>
<evidence type="ECO:0000313" key="3">
    <source>
        <dbReference type="Proteomes" id="UP001165287"/>
    </source>
</evidence>
<dbReference type="EMBL" id="JAIQUM010000003">
    <property type="protein sequence ID" value="MBZ5749066.1"/>
    <property type="molecule type" value="Genomic_DNA"/>
</dbReference>
<dbReference type="Proteomes" id="UP001165287">
    <property type="component" value="Unassembled WGS sequence"/>
</dbReference>
<accession>A0ABS7ULN2</accession>
<dbReference type="RefSeq" id="WP_224136494.1">
    <property type="nucleotide sequence ID" value="NZ_JAIQUM010000003.1"/>
</dbReference>
<protein>
    <submittedName>
        <fullName evidence="2">Uncharacterized protein</fullName>
    </submittedName>
</protein>
<keyword evidence="1" id="KW-1133">Transmembrane helix</keyword>